<keyword evidence="2 4" id="KW-0548">Nucleotidyltransferase</keyword>
<evidence type="ECO:0000256" key="2">
    <source>
        <dbReference type="ARBA" id="ARBA00022695"/>
    </source>
</evidence>
<dbReference type="InterPro" id="IPR029044">
    <property type="entry name" value="Nucleotide-diphossugar_trans"/>
</dbReference>
<dbReference type="Proteomes" id="UP000824250">
    <property type="component" value="Unassembled WGS sequence"/>
</dbReference>
<protein>
    <submittedName>
        <fullName evidence="4">Phosphocholine cytidylyltransferase family protein</fullName>
    </submittedName>
</protein>
<proteinExistence type="predicted"/>
<organism evidence="4 5">
    <name type="scientific">Candidatus Copromonas faecavium</name>
    <name type="common">nom. illeg.</name>
    <dbReference type="NCBI Taxonomy" id="2840740"/>
    <lineage>
        <taxon>Bacteria</taxon>
        <taxon>Bacillati</taxon>
        <taxon>Bacillota</taxon>
        <taxon>Clostridia</taxon>
        <taxon>Lachnospirales</taxon>
        <taxon>Lachnospiraceae</taxon>
        <taxon>Candidatus Copromonas (nom. illeg.)</taxon>
    </lineage>
</organism>
<dbReference type="Gene3D" id="3.90.550.10">
    <property type="entry name" value="Spore Coat Polysaccharide Biosynthesis Protein SpsA, Chain A"/>
    <property type="match status" value="1"/>
</dbReference>
<dbReference type="CDD" id="cd02523">
    <property type="entry name" value="PC_cytidylyltransferase"/>
    <property type="match status" value="1"/>
</dbReference>
<evidence type="ECO:0000313" key="5">
    <source>
        <dbReference type="Proteomes" id="UP000824250"/>
    </source>
</evidence>
<dbReference type="GO" id="GO:0016779">
    <property type="term" value="F:nucleotidyltransferase activity"/>
    <property type="evidence" value="ECO:0007669"/>
    <property type="project" value="UniProtKB-KW"/>
</dbReference>
<dbReference type="InterPro" id="IPR050065">
    <property type="entry name" value="GlmU-like"/>
</dbReference>
<accession>A0A9D1A4C1</accession>
<dbReference type="Pfam" id="PF12804">
    <property type="entry name" value="NTP_transf_3"/>
    <property type="match status" value="1"/>
</dbReference>
<name>A0A9D1A4C1_9FIRM</name>
<evidence type="ECO:0000313" key="4">
    <source>
        <dbReference type="EMBL" id="HIR05809.1"/>
    </source>
</evidence>
<evidence type="ECO:0000259" key="3">
    <source>
        <dbReference type="Pfam" id="PF12804"/>
    </source>
</evidence>
<dbReference type="PANTHER" id="PTHR43584:SF8">
    <property type="entry name" value="N-ACETYLMURAMATE ALPHA-1-PHOSPHATE URIDYLYLTRANSFERASE"/>
    <property type="match status" value="1"/>
</dbReference>
<dbReference type="PANTHER" id="PTHR43584">
    <property type="entry name" value="NUCLEOTIDYL TRANSFERASE"/>
    <property type="match status" value="1"/>
</dbReference>
<reference evidence="4" key="1">
    <citation type="submission" date="2020-10" db="EMBL/GenBank/DDBJ databases">
        <authorList>
            <person name="Gilroy R."/>
        </authorList>
    </citation>
    <scope>NUCLEOTIDE SEQUENCE</scope>
    <source>
        <strain evidence="4">CHK180-2868</strain>
    </source>
</reference>
<sequence length="250" mass="28828">MKAFLLAAGKGSRISKYIPNIPKCTVDVGGIPLIRQTVEMLLSNGIETTVIVGYRYKEIEKVLEGLPVHLVYNPFYDVTNSIGSLWMAENAGLFSEEDSIIANGDVYWSQEILDFMLQQPEEVFLLADSDRVYDGDYFFGTEQGMLRRYGKELTLEERDCEYTGIAMLRASFVPVFLNRLNELIDAQCHGKWWEDAIYSLSREREIPVKDIHGRFWAEVDFIEDYRRILDYVSRKTGKKIHGSIITPHHR</sequence>
<feature type="domain" description="MobA-like NTP transferase" evidence="3">
    <location>
        <begin position="3"/>
        <end position="121"/>
    </location>
</feature>
<keyword evidence="1" id="KW-0808">Transferase</keyword>
<reference evidence="4" key="2">
    <citation type="journal article" date="2021" name="PeerJ">
        <title>Extensive microbial diversity within the chicken gut microbiome revealed by metagenomics and culture.</title>
        <authorList>
            <person name="Gilroy R."/>
            <person name="Ravi A."/>
            <person name="Getino M."/>
            <person name="Pursley I."/>
            <person name="Horton D.L."/>
            <person name="Alikhan N.F."/>
            <person name="Baker D."/>
            <person name="Gharbi K."/>
            <person name="Hall N."/>
            <person name="Watson M."/>
            <person name="Adriaenssens E.M."/>
            <person name="Foster-Nyarko E."/>
            <person name="Jarju S."/>
            <person name="Secka A."/>
            <person name="Antonio M."/>
            <person name="Oren A."/>
            <person name="Chaudhuri R.R."/>
            <person name="La Ragione R."/>
            <person name="Hildebrand F."/>
            <person name="Pallen M.J."/>
        </authorList>
    </citation>
    <scope>NUCLEOTIDE SEQUENCE</scope>
    <source>
        <strain evidence="4">CHK180-2868</strain>
    </source>
</reference>
<gene>
    <name evidence="4" type="ORF">IAB28_07570</name>
</gene>
<dbReference type="EMBL" id="DVGC01000041">
    <property type="protein sequence ID" value="HIR05809.1"/>
    <property type="molecule type" value="Genomic_DNA"/>
</dbReference>
<dbReference type="InterPro" id="IPR025877">
    <property type="entry name" value="MobA-like_NTP_Trfase"/>
</dbReference>
<evidence type="ECO:0000256" key="1">
    <source>
        <dbReference type="ARBA" id="ARBA00022679"/>
    </source>
</evidence>
<dbReference type="SUPFAM" id="SSF53448">
    <property type="entry name" value="Nucleotide-diphospho-sugar transferases"/>
    <property type="match status" value="1"/>
</dbReference>
<dbReference type="AlphaFoldDB" id="A0A9D1A4C1"/>
<comment type="caution">
    <text evidence="4">The sequence shown here is derived from an EMBL/GenBank/DDBJ whole genome shotgun (WGS) entry which is preliminary data.</text>
</comment>